<name>A0A2P2LVR6_RHIMU</name>
<dbReference type="AlphaFoldDB" id="A0A2P2LVR6"/>
<accession>A0A2P2LVR6</accession>
<protein>
    <submittedName>
        <fullName evidence="1">Protein ROOT HAIR DEFECTIVE 3-like</fullName>
    </submittedName>
</protein>
<evidence type="ECO:0000313" key="1">
    <source>
        <dbReference type="EMBL" id="MBX22058.1"/>
    </source>
</evidence>
<organism evidence="1">
    <name type="scientific">Rhizophora mucronata</name>
    <name type="common">Asiatic mangrove</name>
    <dbReference type="NCBI Taxonomy" id="61149"/>
    <lineage>
        <taxon>Eukaryota</taxon>
        <taxon>Viridiplantae</taxon>
        <taxon>Streptophyta</taxon>
        <taxon>Embryophyta</taxon>
        <taxon>Tracheophyta</taxon>
        <taxon>Spermatophyta</taxon>
        <taxon>Magnoliopsida</taxon>
        <taxon>eudicotyledons</taxon>
        <taxon>Gunneridae</taxon>
        <taxon>Pentapetalae</taxon>
        <taxon>rosids</taxon>
        <taxon>fabids</taxon>
        <taxon>Malpighiales</taxon>
        <taxon>Rhizophoraceae</taxon>
        <taxon>Rhizophora</taxon>
    </lineage>
</organism>
<reference evidence="1" key="1">
    <citation type="submission" date="2018-02" db="EMBL/GenBank/DDBJ databases">
        <title>Rhizophora mucronata_Transcriptome.</title>
        <authorList>
            <person name="Meera S.P."/>
            <person name="Sreeshan A."/>
            <person name="Augustine A."/>
        </authorList>
    </citation>
    <scope>NUCLEOTIDE SEQUENCE</scope>
    <source>
        <tissue evidence="1">Leaf</tissue>
    </source>
</reference>
<dbReference type="EMBL" id="GGEC01041574">
    <property type="protein sequence ID" value="MBX22058.1"/>
    <property type="molecule type" value="Transcribed_RNA"/>
</dbReference>
<proteinExistence type="predicted"/>
<sequence>MPYHPLLALFHQCPLSPLLK</sequence>